<sequence>MTARLYLTAVSGPPRCLYRALRAVCIGPSALSVSGPPRCLYRALRAVCIGPSALSVSGPPRCLYRALRAVCIGPPRCLYRALRAVCIGPSALSVSGPPRCLYRALRAVCIGPSALSVSGPPRCLYRARGAVCIWPSALSVSALRAVCIRPSALSVSALRAVCIRPPRCLYPALRAVCIRPSALSVSGPRAVCIWPSALSVSASALSVSGPPRCLYRALRAVCIRPSALSVSGPPRCLYPALRAVCIRPSALSVSGPPRCLYRPSALSVSALRAVCIRPSALSVSGPPRCLYPALRAVCTRPSALSVSGPPRCLYPGRGAVCIQVAALSVSGSRRCLYPGRGAVCIQVAALSVSGSRRFMNSLEFCNAVTQVAHPLVQNQLVEYIHNGFLVPVMGPALHKTSIEEMIASTAYLELFLRSVSEPTLLKIFLRFILLHRHDSSTILHTLISRISSNSRLCMVSLTLFRTLLDLSCEDVLLQLVLRYLIPCNHVMLSQRRAVKDLDLYSKTADKFLSLIPRCCRKDVLMYQEREEEHATWSKGHGSPSIDTSSVNTVPRPSTPSRMGFFMRQPSNVPESASPRSPSFSSPDTSLGSPRHGPLCWEEVSELDGNYLEYLQEARAGIDRCARACRVWSAPYDGEEPSPRSLSPPTPEEVTVSPDYFSPPPSVTRAQEGKDRDAHRHSFTPRTKKRSLQEEGEQSRVSAGQSGVVEGGHAEAGSGGAGASVLVNGTITEEQTYPGGTQRVPTPTARADEDVEVKKVKRETVKERVGLRTEEELEKCSEETSPSYRQQWASHTWECPQSVDSLIDELLDQAPGEINGTHLTIENLGEELKKMEDTMKEVVIPVEEETETHLEILAQDEEEEEDFSNREMETTKSRADSLTLLLSSPVRAQSGGQPFTGPFMAVLFTKLENMLQNSLYVNFLLTGLITQLACHPQPLLRSFLLNTNMVFQPSVKSLVQVLGSVKNKIEAFAASQEDFPTLLFKAKKYLIARGKLDWCENQGSVPALRRSDTLVKSRKPSIGELILRHTNSPTRARQAAQLAFQHVRDGQVLHALSGTSIFKSSAEKQNEALRVKNGVYCTVIFTEFMKELAAIAQEHAVTSPYLLADAEE</sequence>
<dbReference type="Pfam" id="PF19311">
    <property type="entry name" value="KELAA"/>
    <property type="match status" value="1"/>
</dbReference>
<dbReference type="GO" id="GO:0015031">
    <property type="term" value="P:protein transport"/>
    <property type="evidence" value="ECO:0007669"/>
    <property type="project" value="UniProtKB-KW"/>
</dbReference>
<feature type="region of interest" description="Disordered" evidence="7">
    <location>
        <begin position="633"/>
        <end position="723"/>
    </location>
</feature>
<protein>
    <recommendedName>
        <fullName evidence="4">FHF complex subunit HOOK-interacting protein 1B</fullName>
    </recommendedName>
</protein>
<comment type="subunit">
    <text evidence="6">Component of the FTS/Hook/FHIP complex (FHF complex), composed of AKTIP/FTS, FHIP1B, and one or more members of the Hook family of proteins HOOK1, HOOK2, and HOOK3. The FHF complex associates with the homotypic vesicular sorting complex (the HOPS complex).</text>
</comment>
<evidence type="ECO:0000256" key="4">
    <source>
        <dbReference type="ARBA" id="ARBA00040201"/>
    </source>
</evidence>
<accession>A0A8C5MXH8</accession>
<dbReference type="GO" id="GO:0008333">
    <property type="term" value="P:endosome to lysosome transport"/>
    <property type="evidence" value="ECO:0007669"/>
    <property type="project" value="TreeGrafter"/>
</dbReference>
<evidence type="ECO:0000256" key="6">
    <source>
        <dbReference type="ARBA" id="ARBA00046925"/>
    </source>
</evidence>
<evidence type="ECO:0000256" key="2">
    <source>
        <dbReference type="ARBA" id="ARBA00022927"/>
    </source>
</evidence>
<keyword evidence="10" id="KW-1185">Reference proteome</keyword>
<dbReference type="AlphaFoldDB" id="A0A8C5MXH8"/>
<dbReference type="InterPro" id="IPR045668">
    <property type="entry name" value="FHIP_KELAA_motif"/>
</dbReference>
<feature type="compositionally biased region" description="Basic residues" evidence="7">
    <location>
        <begin position="680"/>
        <end position="689"/>
    </location>
</feature>
<feature type="compositionally biased region" description="Polar residues" evidence="7">
    <location>
        <begin position="732"/>
        <end position="744"/>
    </location>
</feature>
<dbReference type="GeneTree" id="ENSGT00950000182936"/>
<dbReference type="Pfam" id="PF19314">
    <property type="entry name" value="DUF5917"/>
    <property type="match status" value="1"/>
</dbReference>
<dbReference type="OrthoDB" id="6287422at2759"/>
<dbReference type="InterPro" id="IPR019384">
    <property type="entry name" value="FHIP"/>
</dbReference>
<feature type="compositionally biased region" description="Basic and acidic residues" evidence="7">
    <location>
        <begin position="670"/>
        <end position="679"/>
    </location>
</feature>
<dbReference type="InterPro" id="IPR045669">
    <property type="entry name" value="FHIP_C"/>
</dbReference>
<evidence type="ECO:0000256" key="3">
    <source>
        <dbReference type="ARBA" id="ARBA00024336"/>
    </source>
</evidence>
<feature type="compositionally biased region" description="Polar residues" evidence="7">
    <location>
        <begin position="544"/>
        <end position="560"/>
    </location>
</feature>
<feature type="region of interest" description="Disordered" evidence="7">
    <location>
        <begin position="732"/>
        <end position="751"/>
    </location>
</feature>
<reference evidence="9" key="1">
    <citation type="submission" date="2025-08" db="UniProtKB">
        <authorList>
            <consortium name="Ensembl"/>
        </authorList>
    </citation>
    <scope>IDENTIFICATION</scope>
</reference>
<evidence type="ECO:0000256" key="5">
    <source>
        <dbReference type="ARBA" id="ARBA00046048"/>
    </source>
</evidence>
<comment type="function">
    <text evidence="5">Component of the FTS/Hook/FHIP complex (FHF complex). The FHF complex may function to promote vesicle trafficking and/or fusion via the homotypic vesicular protein sorting complex (the HOPS complex). FHF complex promotes the distribution of AP-4 complex to the perinuclear area of the cell.</text>
</comment>
<dbReference type="GO" id="GO:0007040">
    <property type="term" value="P:lysosome organization"/>
    <property type="evidence" value="ECO:0007669"/>
    <property type="project" value="TreeGrafter"/>
</dbReference>
<organism evidence="9 10">
    <name type="scientific">Leptobrachium leishanense</name>
    <name type="common">Leishan spiny toad</name>
    <dbReference type="NCBI Taxonomy" id="445787"/>
    <lineage>
        <taxon>Eukaryota</taxon>
        <taxon>Metazoa</taxon>
        <taxon>Chordata</taxon>
        <taxon>Craniata</taxon>
        <taxon>Vertebrata</taxon>
        <taxon>Euteleostomi</taxon>
        <taxon>Amphibia</taxon>
        <taxon>Batrachia</taxon>
        <taxon>Anura</taxon>
        <taxon>Pelobatoidea</taxon>
        <taxon>Megophryidae</taxon>
        <taxon>Leptobrachium</taxon>
    </lineage>
</organism>
<dbReference type="PANTHER" id="PTHR21705:SF4">
    <property type="entry name" value="FHF COMPLEX SUBUNIT HOOK-INTERACTING PROTEIN 1B"/>
    <property type="match status" value="1"/>
</dbReference>
<dbReference type="PANTHER" id="PTHR21705">
    <property type="entry name" value="RAI16 PROTEIN-RELATED"/>
    <property type="match status" value="1"/>
</dbReference>
<evidence type="ECO:0000259" key="8">
    <source>
        <dbReference type="Pfam" id="PF19314"/>
    </source>
</evidence>
<dbReference type="Pfam" id="PF10257">
    <property type="entry name" value="RAI16-like"/>
    <property type="match status" value="1"/>
</dbReference>
<keyword evidence="1" id="KW-0813">Transport</keyword>
<dbReference type="Proteomes" id="UP000694569">
    <property type="component" value="Unplaced"/>
</dbReference>
<reference evidence="9" key="2">
    <citation type="submission" date="2025-09" db="UniProtKB">
        <authorList>
            <consortium name="Ensembl"/>
        </authorList>
    </citation>
    <scope>IDENTIFICATION</scope>
</reference>
<evidence type="ECO:0000313" key="9">
    <source>
        <dbReference type="Ensembl" id="ENSLLEP00000021150.1"/>
    </source>
</evidence>
<evidence type="ECO:0000256" key="1">
    <source>
        <dbReference type="ARBA" id="ARBA00022448"/>
    </source>
</evidence>
<dbReference type="Ensembl" id="ENSLLET00000021968.1">
    <property type="protein sequence ID" value="ENSLLEP00000021150.1"/>
    <property type="gene ID" value="ENSLLEG00000013396.1"/>
</dbReference>
<feature type="domain" description="FHF complex subunit HOOK-interacting protein C-terminal" evidence="8">
    <location>
        <begin position="899"/>
        <end position="992"/>
    </location>
</feature>
<dbReference type="GO" id="GO:0007032">
    <property type="term" value="P:endosome organization"/>
    <property type="evidence" value="ECO:0007669"/>
    <property type="project" value="TreeGrafter"/>
</dbReference>
<feature type="region of interest" description="Disordered" evidence="7">
    <location>
        <begin position="534"/>
        <end position="596"/>
    </location>
</feature>
<comment type="similarity">
    <text evidence="3">Belongs to the FHIP family.</text>
</comment>
<feature type="compositionally biased region" description="Low complexity" evidence="7">
    <location>
        <begin position="573"/>
        <end position="593"/>
    </location>
</feature>
<evidence type="ECO:0000313" key="10">
    <source>
        <dbReference type="Proteomes" id="UP000694569"/>
    </source>
</evidence>
<dbReference type="GO" id="GO:0045022">
    <property type="term" value="P:early endosome to late endosome transport"/>
    <property type="evidence" value="ECO:0007669"/>
    <property type="project" value="TreeGrafter"/>
</dbReference>
<dbReference type="GO" id="GO:0070695">
    <property type="term" value="C:FHF complex"/>
    <property type="evidence" value="ECO:0007669"/>
    <property type="project" value="TreeGrafter"/>
</dbReference>
<evidence type="ECO:0000256" key="7">
    <source>
        <dbReference type="SAM" id="MobiDB-lite"/>
    </source>
</evidence>
<name>A0A8C5MXH8_9ANUR</name>
<proteinExistence type="inferred from homology"/>
<keyword evidence="2" id="KW-0653">Protein transport</keyword>